<dbReference type="EMBL" id="WVTA01000013">
    <property type="protein sequence ID" value="KAK3202730.1"/>
    <property type="molecule type" value="Genomic_DNA"/>
</dbReference>
<dbReference type="InterPro" id="IPR014044">
    <property type="entry name" value="CAP_dom"/>
</dbReference>
<name>A0AAN6REU5_9PLEO</name>
<dbReference type="AlphaFoldDB" id="A0AAN6REU5"/>
<reference evidence="2 3" key="1">
    <citation type="submission" date="2021-02" db="EMBL/GenBank/DDBJ databases">
        <title>Genome assembly of Pseudopithomyces chartarum.</title>
        <authorList>
            <person name="Jauregui R."/>
            <person name="Singh J."/>
            <person name="Voisey C."/>
        </authorList>
    </citation>
    <scope>NUCLEOTIDE SEQUENCE [LARGE SCALE GENOMIC DNA]</scope>
    <source>
        <strain evidence="2 3">AGR01</strain>
    </source>
</reference>
<dbReference type="Gene3D" id="3.40.33.10">
    <property type="entry name" value="CAP"/>
    <property type="match status" value="1"/>
</dbReference>
<organism evidence="2 3">
    <name type="scientific">Pseudopithomyces chartarum</name>
    <dbReference type="NCBI Taxonomy" id="1892770"/>
    <lineage>
        <taxon>Eukaryota</taxon>
        <taxon>Fungi</taxon>
        <taxon>Dikarya</taxon>
        <taxon>Ascomycota</taxon>
        <taxon>Pezizomycotina</taxon>
        <taxon>Dothideomycetes</taxon>
        <taxon>Pleosporomycetidae</taxon>
        <taxon>Pleosporales</taxon>
        <taxon>Massarineae</taxon>
        <taxon>Didymosphaeriaceae</taxon>
        <taxon>Pseudopithomyces</taxon>
    </lineage>
</organism>
<dbReference type="PANTHER" id="PTHR10334">
    <property type="entry name" value="CYSTEINE-RICH SECRETORY PROTEIN-RELATED"/>
    <property type="match status" value="1"/>
</dbReference>
<accession>A0AAN6REU5</accession>
<dbReference type="PRINTS" id="PR00837">
    <property type="entry name" value="V5TPXLIKE"/>
</dbReference>
<keyword evidence="3" id="KW-1185">Reference proteome</keyword>
<evidence type="ECO:0000313" key="3">
    <source>
        <dbReference type="Proteomes" id="UP001280581"/>
    </source>
</evidence>
<dbReference type="Pfam" id="PF00188">
    <property type="entry name" value="CAP"/>
    <property type="match status" value="1"/>
</dbReference>
<dbReference type="SMART" id="SM00198">
    <property type="entry name" value="SCP"/>
    <property type="match status" value="1"/>
</dbReference>
<sequence>MSSPEEIAALIAHNDARGQKGVQPLNWDGGLAAEAQDYANTLAASKNLQHSGVQGQGENLFMSSGDASLEDAVRAWLDEEKNYHGEKIGEGDFMSWGHYTQCMWNTTTNVAVSKARGDDGSTWIVGRYTPPGNWEGQTPY</sequence>
<dbReference type="Proteomes" id="UP001280581">
    <property type="component" value="Unassembled WGS sequence"/>
</dbReference>
<dbReference type="SUPFAM" id="SSF55797">
    <property type="entry name" value="PR-1-like"/>
    <property type="match status" value="1"/>
</dbReference>
<evidence type="ECO:0000259" key="1">
    <source>
        <dbReference type="SMART" id="SM00198"/>
    </source>
</evidence>
<feature type="domain" description="SCP" evidence="1">
    <location>
        <begin position="2"/>
        <end position="136"/>
    </location>
</feature>
<proteinExistence type="predicted"/>
<protein>
    <recommendedName>
        <fullName evidence="1">SCP domain-containing protein</fullName>
    </recommendedName>
</protein>
<evidence type="ECO:0000313" key="2">
    <source>
        <dbReference type="EMBL" id="KAK3202730.1"/>
    </source>
</evidence>
<dbReference type="InterPro" id="IPR001283">
    <property type="entry name" value="CRISP-related"/>
</dbReference>
<comment type="caution">
    <text evidence="2">The sequence shown here is derived from an EMBL/GenBank/DDBJ whole genome shotgun (WGS) entry which is preliminary data.</text>
</comment>
<gene>
    <name evidence="2" type="ORF">GRF29_154g553185</name>
</gene>
<dbReference type="InterPro" id="IPR035940">
    <property type="entry name" value="CAP_sf"/>
</dbReference>